<dbReference type="EMBL" id="JBFARM010000006">
    <property type="protein sequence ID" value="MEV4287853.1"/>
    <property type="molecule type" value="Genomic_DNA"/>
</dbReference>
<dbReference type="Gene3D" id="3.30.2010.10">
    <property type="entry name" value="Metalloproteases ('zincins'), catalytic domain"/>
    <property type="match status" value="1"/>
</dbReference>
<feature type="transmembrane region" description="Helical" evidence="11">
    <location>
        <begin position="54"/>
        <end position="80"/>
    </location>
</feature>
<evidence type="ECO:0000256" key="3">
    <source>
        <dbReference type="ARBA" id="ARBA00022692"/>
    </source>
</evidence>
<dbReference type="PANTHER" id="PTHR43221:SF2">
    <property type="entry name" value="PROTEASE HTPX HOMOLOG"/>
    <property type="match status" value="1"/>
</dbReference>
<comment type="similarity">
    <text evidence="10">Belongs to the peptidase M48 family.</text>
</comment>
<evidence type="ECO:0000256" key="6">
    <source>
        <dbReference type="ARBA" id="ARBA00022833"/>
    </source>
</evidence>
<dbReference type="EC" id="3.4.24.-" evidence="13"/>
<evidence type="ECO:0000256" key="1">
    <source>
        <dbReference type="ARBA" id="ARBA00022475"/>
    </source>
</evidence>
<comment type="caution">
    <text evidence="13">The sequence shown here is derived from an EMBL/GenBank/DDBJ whole genome shotgun (WGS) entry which is preliminary data.</text>
</comment>
<keyword evidence="9 11" id="KW-0472">Membrane</keyword>
<accession>A0ABV3H5Q4</accession>
<keyword evidence="1" id="KW-1003">Cell membrane</keyword>
<keyword evidence="5 10" id="KW-0378">Hydrolase</keyword>
<keyword evidence="14" id="KW-1185">Reference proteome</keyword>
<dbReference type="InterPro" id="IPR050083">
    <property type="entry name" value="HtpX_protease"/>
</dbReference>
<name>A0ABV3H5Q4_9ACTN</name>
<dbReference type="PANTHER" id="PTHR43221">
    <property type="entry name" value="PROTEASE HTPX"/>
    <property type="match status" value="1"/>
</dbReference>
<evidence type="ECO:0000256" key="8">
    <source>
        <dbReference type="ARBA" id="ARBA00023049"/>
    </source>
</evidence>
<keyword evidence="2 10" id="KW-0645">Protease</keyword>
<comment type="cofactor">
    <cofactor evidence="10">
        <name>Zn(2+)</name>
        <dbReference type="ChEBI" id="CHEBI:29105"/>
    </cofactor>
    <text evidence="10">Binds 1 zinc ion per subunit.</text>
</comment>
<dbReference type="GO" id="GO:0008237">
    <property type="term" value="F:metallopeptidase activity"/>
    <property type="evidence" value="ECO:0007669"/>
    <property type="project" value="UniProtKB-KW"/>
</dbReference>
<feature type="transmembrane region" description="Helical" evidence="11">
    <location>
        <begin position="296"/>
        <end position="317"/>
    </location>
</feature>
<feature type="transmembrane region" description="Helical" evidence="11">
    <location>
        <begin position="152"/>
        <end position="172"/>
    </location>
</feature>
<sequence length="395" mass="42854">MRPKIMPPPELSPSAPIGQRLPLLERLLTGRPTGFPNLLIWLEFGILRNLRGALTALIAAWLYIPVALTAAVALGLYGAMLATVFSAASTDGTISASLHIPLLSDAFATLSAKTGGVGTAMTGAALGMAIGFLLGLAWVFLSPFDNGLIDGFAVLLVTIALGVVVGLLYTLYRVVFERKLLHITGARRMSRREAALILPLVEEAAARLGLPNHPPVLVDDSNEPVAHAHTRHIVITRGFLEHFAYDRETISAILAHELVHWRNGDPVSASFVRGVALPLYVVQAAAGSLLNQTRNSLLRFLLWTIFWPVFVTVRYLVVPMQATDSREAEYRADQGAVLAGYRAGMRHILSDLRRSFEGGRNGWAAAICASHPPPELRLERLEEPGRDYSLPEDGS</sequence>
<evidence type="ECO:0000313" key="14">
    <source>
        <dbReference type="Proteomes" id="UP001552427"/>
    </source>
</evidence>
<keyword evidence="7 11" id="KW-1133">Transmembrane helix</keyword>
<protein>
    <submittedName>
        <fullName evidence="13">M48 family metalloprotease</fullName>
        <ecNumber evidence="13">3.4.24.-</ecNumber>
    </submittedName>
</protein>
<dbReference type="InterPro" id="IPR001915">
    <property type="entry name" value="Peptidase_M48"/>
</dbReference>
<evidence type="ECO:0000256" key="5">
    <source>
        <dbReference type="ARBA" id="ARBA00022801"/>
    </source>
</evidence>
<evidence type="ECO:0000256" key="4">
    <source>
        <dbReference type="ARBA" id="ARBA00022723"/>
    </source>
</evidence>
<feature type="transmembrane region" description="Helical" evidence="11">
    <location>
        <begin position="117"/>
        <end position="140"/>
    </location>
</feature>
<keyword evidence="3 11" id="KW-0812">Transmembrane</keyword>
<evidence type="ECO:0000256" key="11">
    <source>
        <dbReference type="SAM" id="Phobius"/>
    </source>
</evidence>
<keyword evidence="6 10" id="KW-0862">Zinc</keyword>
<evidence type="ECO:0000256" key="7">
    <source>
        <dbReference type="ARBA" id="ARBA00022989"/>
    </source>
</evidence>
<evidence type="ECO:0000256" key="9">
    <source>
        <dbReference type="ARBA" id="ARBA00023136"/>
    </source>
</evidence>
<dbReference type="Pfam" id="PF01435">
    <property type="entry name" value="Peptidase_M48"/>
    <property type="match status" value="1"/>
</dbReference>
<keyword evidence="4" id="KW-0479">Metal-binding</keyword>
<dbReference type="RefSeq" id="WP_364451941.1">
    <property type="nucleotide sequence ID" value="NZ_JBFARM010000006.1"/>
</dbReference>
<keyword evidence="8 10" id="KW-0482">Metalloprotease</keyword>
<evidence type="ECO:0000313" key="13">
    <source>
        <dbReference type="EMBL" id="MEV4287853.1"/>
    </source>
</evidence>
<evidence type="ECO:0000256" key="10">
    <source>
        <dbReference type="RuleBase" id="RU003983"/>
    </source>
</evidence>
<evidence type="ECO:0000259" key="12">
    <source>
        <dbReference type="Pfam" id="PF01435"/>
    </source>
</evidence>
<proteinExistence type="inferred from homology"/>
<organism evidence="13 14">
    <name type="scientific">Nonomuraea bangladeshensis</name>
    <dbReference type="NCBI Taxonomy" id="404385"/>
    <lineage>
        <taxon>Bacteria</taxon>
        <taxon>Bacillati</taxon>
        <taxon>Actinomycetota</taxon>
        <taxon>Actinomycetes</taxon>
        <taxon>Streptosporangiales</taxon>
        <taxon>Streptosporangiaceae</taxon>
        <taxon>Nonomuraea</taxon>
    </lineage>
</organism>
<reference evidence="13 14" key="1">
    <citation type="submission" date="2024-06" db="EMBL/GenBank/DDBJ databases">
        <title>The Natural Products Discovery Center: Release of the First 8490 Sequenced Strains for Exploring Actinobacteria Biosynthetic Diversity.</title>
        <authorList>
            <person name="Kalkreuter E."/>
            <person name="Kautsar S.A."/>
            <person name="Yang D."/>
            <person name="Bader C.D."/>
            <person name="Teijaro C.N."/>
            <person name="Fluegel L."/>
            <person name="Davis C.M."/>
            <person name="Simpson J.R."/>
            <person name="Lauterbach L."/>
            <person name="Steele A.D."/>
            <person name="Gui C."/>
            <person name="Meng S."/>
            <person name="Li G."/>
            <person name="Viehrig K."/>
            <person name="Ye F."/>
            <person name="Su P."/>
            <person name="Kiefer A.F."/>
            <person name="Nichols A."/>
            <person name="Cepeda A.J."/>
            <person name="Yan W."/>
            <person name="Fan B."/>
            <person name="Jiang Y."/>
            <person name="Adhikari A."/>
            <person name="Zheng C.-J."/>
            <person name="Schuster L."/>
            <person name="Cowan T.M."/>
            <person name="Smanski M.J."/>
            <person name="Chevrette M.G."/>
            <person name="De Carvalho L.P.S."/>
            <person name="Shen B."/>
        </authorList>
    </citation>
    <scope>NUCLEOTIDE SEQUENCE [LARGE SCALE GENOMIC DNA]</scope>
    <source>
        <strain evidence="13 14">NPDC049574</strain>
    </source>
</reference>
<gene>
    <name evidence="13" type="ORF">AB0K40_20280</name>
</gene>
<evidence type="ECO:0000256" key="2">
    <source>
        <dbReference type="ARBA" id="ARBA00022670"/>
    </source>
</evidence>
<feature type="domain" description="Peptidase M48" evidence="12">
    <location>
        <begin position="200"/>
        <end position="383"/>
    </location>
</feature>
<dbReference type="Proteomes" id="UP001552427">
    <property type="component" value="Unassembled WGS sequence"/>
</dbReference>